<dbReference type="Gene3D" id="1.20.1250.20">
    <property type="entry name" value="MFS general substrate transporter like domains"/>
    <property type="match status" value="2"/>
</dbReference>
<feature type="transmembrane region" description="Helical" evidence="2">
    <location>
        <begin position="365"/>
        <end position="384"/>
    </location>
</feature>
<dbReference type="InterPro" id="IPR052524">
    <property type="entry name" value="MFS_Cyanate_Porter"/>
</dbReference>
<feature type="region of interest" description="Disordered" evidence="1">
    <location>
        <begin position="384"/>
        <end position="406"/>
    </location>
</feature>
<feature type="transmembrane region" description="Helical" evidence="2">
    <location>
        <begin position="242"/>
        <end position="265"/>
    </location>
</feature>
<evidence type="ECO:0000313" key="3">
    <source>
        <dbReference type="EMBL" id="TKR26993.1"/>
    </source>
</evidence>
<proteinExistence type="predicted"/>
<gene>
    <name evidence="3" type="ORF">FA014_02670</name>
</gene>
<feature type="transmembrane region" description="Helical" evidence="2">
    <location>
        <begin position="43"/>
        <end position="68"/>
    </location>
</feature>
<dbReference type="EMBL" id="SZYE01000009">
    <property type="protein sequence ID" value="TKR26993.1"/>
    <property type="molecule type" value="Genomic_DNA"/>
</dbReference>
<feature type="transmembrane region" description="Helical" evidence="2">
    <location>
        <begin position="75"/>
        <end position="94"/>
    </location>
</feature>
<name>A0A7Z8K373_9CELL</name>
<feature type="transmembrane region" description="Helical" evidence="2">
    <location>
        <begin position="302"/>
        <end position="324"/>
    </location>
</feature>
<feature type="transmembrane region" description="Helical" evidence="2">
    <location>
        <begin position="336"/>
        <end position="359"/>
    </location>
</feature>
<accession>A0A7Z8K373</accession>
<dbReference type="OrthoDB" id="5317164at2"/>
<comment type="caution">
    <text evidence="3">The sequence shown here is derived from an EMBL/GenBank/DDBJ whole genome shotgun (WGS) entry which is preliminary data.</text>
</comment>
<keyword evidence="2" id="KW-0472">Membrane</keyword>
<dbReference type="InterPro" id="IPR036259">
    <property type="entry name" value="MFS_trans_sf"/>
</dbReference>
<dbReference type="Pfam" id="PF07690">
    <property type="entry name" value="MFS_1"/>
    <property type="match status" value="1"/>
</dbReference>
<dbReference type="Proteomes" id="UP000308121">
    <property type="component" value="Unassembled WGS sequence"/>
</dbReference>
<dbReference type="AlphaFoldDB" id="A0A7Z8K373"/>
<feature type="transmembrane region" description="Helical" evidence="2">
    <location>
        <begin position="168"/>
        <end position="190"/>
    </location>
</feature>
<dbReference type="PANTHER" id="PTHR23523:SF2">
    <property type="entry name" value="2-NITROIMIDAZOLE TRANSPORTER"/>
    <property type="match status" value="1"/>
</dbReference>
<dbReference type="SUPFAM" id="SSF103473">
    <property type="entry name" value="MFS general substrate transporter"/>
    <property type="match status" value="1"/>
</dbReference>
<keyword evidence="2" id="KW-0812">Transmembrane</keyword>
<evidence type="ECO:0000256" key="2">
    <source>
        <dbReference type="SAM" id="Phobius"/>
    </source>
</evidence>
<organism evidence="3 4">
    <name type="scientific">Cellulomonas hominis</name>
    <dbReference type="NCBI Taxonomy" id="156981"/>
    <lineage>
        <taxon>Bacteria</taxon>
        <taxon>Bacillati</taxon>
        <taxon>Actinomycetota</taxon>
        <taxon>Actinomycetes</taxon>
        <taxon>Micrococcales</taxon>
        <taxon>Cellulomonadaceae</taxon>
        <taxon>Cellulomonas</taxon>
    </lineage>
</organism>
<keyword evidence="2" id="KW-1133">Transmembrane helix</keyword>
<protein>
    <submittedName>
        <fullName evidence="3">MFS transporter</fullName>
    </submittedName>
</protein>
<feature type="transmembrane region" description="Helical" evidence="2">
    <location>
        <begin position="100"/>
        <end position="121"/>
    </location>
</feature>
<dbReference type="GO" id="GO:0022857">
    <property type="term" value="F:transmembrane transporter activity"/>
    <property type="evidence" value="ECO:0007669"/>
    <property type="project" value="InterPro"/>
</dbReference>
<reference evidence="3 4" key="1">
    <citation type="submission" date="2019-05" db="EMBL/GenBank/DDBJ databases">
        <title>Genome sequence of Cellulomonas hominis strain CS1.</title>
        <authorList>
            <person name="Belmont J."/>
            <person name="Maclea K.S."/>
        </authorList>
    </citation>
    <scope>NUCLEOTIDE SEQUENCE [LARGE SCALE GENOMIC DNA]</scope>
    <source>
        <strain evidence="3 4">CS1</strain>
    </source>
</reference>
<feature type="transmembrane region" description="Helical" evidence="2">
    <location>
        <begin position="211"/>
        <end position="230"/>
    </location>
</feature>
<feature type="transmembrane region" description="Helical" evidence="2">
    <location>
        <begin position="142"/>
        <end position="162"/>
    </location>
</feature>
<dbReference type="PANTHER" id="PTHR23523">
    <property type="match status" value="1"/>
</dbReference>
<evidence type="ECO:0000313" key="4">
    <source>
        <dbReference type="Proteomes" id="UP000308121"/>
    </source>
</evidence>
<sequence length="406" mass="40091">MSPAAGRAGGAATVLLLSLVLRAPVVAPAPVLAVAQDDLGVSAAVAALLVTVPVLCFGLLAAPAGWVVGRLGTRAATLTSLGGIAAALVLRVSAGPAGAVLGTVLLGAAITVANVVLPVLASAGDRRHAERLTTRYTVGMNLASLVATVVTAPLASAVGWRVAVTAPWLLACVVGAVATARSGSAVAGTGGRAGVPGGGPAHGGRRPWRHLVPVLLATAFAGQTLSYYGITAWLPTQLDDLMGLGLVLAGSSAAVFQLTGALGPLLMAPVLRTGRIATGFAATTALWLTFPLGMLLAPGAWWLWALAAGAAQGATFTLVLTGVNRWARSPAEARRAAALVQGGGYAVGACGPVLLGTVHSVSGGWTAPMLVVVVAALGLGAAGMSSTSSRRADSTEESPVLEPARP</sequence>
<dbReference type="InterPro" id="IPR011701">
    <property type="entry name" value="MFS"/>
</dbReference>
<feature type="transmembrane region" description="Helical" evidence="2">
    <location>
        <begin position="277"/>
        <end position="296"/>
    </location>
</feature>
<evidence type="ECO:0000256" key="1">
    <source>
        <dbReference type="SAM" id="MobiDB-lite"/>
    </source>
</evidence>